<dbReference type="PROSITE" id="PS50262">
    <property type="entry name" value="G_PROTEIN_RECEP_F1_2"/>
    <property type="match status" value="1"/>
</dbReference>
<dbReference type="InterPro" id="IPR017452">
    <property type="entry name" value="GPCR_Rhodpsn_7TM"/>
</dbReference>
<dbReference type="SUPFAM" id="SSF81321">
    <property type="entry name" value="Family A G protein-coupled receptor-like"/>
    <property type="match status" value="1"/>
</dbReference>
<evidence type="ECO:0000313" key="12">
    <source>
        <dbReference type="EMBL" id="PFX26396.1"/>
    </source>
</evidence>
<dbReference type="PANTHER" id="PTHR45695:SF9">
    <property type="entry name" value="LEUCOKININ RECEPTOR"/>
    <property type="match status" value="1"/>
</dbReference>
<organism evidence="12 13">
    <name type="scientific">Stylophora pistillata</name>
    <name type="common">Smooth cauliflower coral</name>
    <dbReference type="NCBI Taxonomy" id="50429"/>
    <lineage>
        <taxon>Eukaryota</taxon>
        <taxon>Metazoa</taxon>
        <taxon>Cnidaria</taxon>
        <taxon>Anthozoa</taxon>
        <taxon>Hexacorallia</taxon>
        <taxon>Scleractinia</taxon>
        <taxon>Astrocoeniina</taxon>
        <taxon>Pocilloporidae</taxon>
        <taxon>Stylophora</taxon>
    </lineage>
</organism>
<keyword evidence="3 10" id="KW-1133">Transmembrane helix</keyword>
<dbReference type="Proteomes" id="UP000225706">
    <property type="component" value="Unassembled WGS sequence"/>
</dbReference>
<feature type="transmembrane region" description="Helical" evidence="10">
    <location>
        <begin position="66"/>
        <end position="87"/>
    </location>
</feature>
<dbReference type="OrthoDB" id="5964776at2759"/>
<gene>
    <name evidence="12" type="primary">Hcrtr2</name>
    <name evidence="12" type="ORF">AWC38_SpisGene8946</name>
</gene>
<evidence type="ECO:0000256" key="3">
    <source>
        <dbReference type="ARBA" id="ARBA00022989"/>
    </source>
</evidence>
<evidence type="ECO:0000256" key="4">
    <source>
        <dbReference type="ARBA" id="ARBA00023040"/>
    </source>
</evidence>
<keyword evidence="4 8" id="KW-0297">G-protein coupled receptor</keyword>
<evidence type="ECO:0000313" key="13">
    <source>
        <dbReference type="Proteomes" id="UP000225706"/>
    </source>
</evidence>
<keyword evidence="13" id="KW-1185">Reference proteome</keyword>
<dbReference type="PRINTS" id="PR00237">
    <property type="entry name" value="GPCRRHODOPSN"/>
</dbReference>
<keyword evidence="5 10" id="KW-0472">Membrane</keyword>
<dbReference type="InterPro" id="IPR000276">
    <property type="entry name" value="GPCR_Rhodpsn"/>
</dbReference>
<feature type="region of interest" description="Disordered" evidence="9">
    <location>
        <begin position="399"/>
        <end position="426"/>
    </location>
</feature>
<dbReference type="Gene3D" id="1.20.1070.10">
    <property type="entry name" value="Rhodopsin 7-helix transmembrane proteins"/>
    <property type="match status" value="1"/>
</dbReference>
<feature type="transmembrane region" description="Helical" evidence="10">
    <location>
        <begin position="107"/>
        <end position="128"/>
    </location>
</feature>
<keyword evidence="6 8" id="KW-0675">Receptor</keyword>
<evidence type="ECO:0000256" key="8">
    <source>
        <dbReference type="RuleBase" id="RU000688"/>
    </source>
</evidence>
<dbReference type="PANTHER" id="PTHR45695">
    <property type="entry name" value="LEUCOKININ RECEPTOR-RELATED"/>
    <property type="match status" value="1"/>
</dbReference>
<evidence type="ECO:0000256" key="2">
    <source>
        <dbReference type="ARBA" id="ARBA00022692"/>
    </source>
</evidence>
<evidence type="ECO:0000256" key="10">
    <source>
        <dbReference type="SAM" id="Phobius"/>
    </source>
</evidence>
<feature type="transmembrane region" description="Helical" evidence="10">
    <location>
        <begin position="204"/>
        <end position="228"/>
    </location>
</feature>
<feature type="transmembrane region" description="Helical" evidence="10">
    <location>
        <begin position="148"/>
        <end position="166"/>
    </location>
</feature>
<evidence type="ECO:0000256" key="5">
    <source>
        <dbReference type="ARBA" id="ARBA00023136"/>
    </source>
</evidence>
<evidence type="ECO:0000256" key="1">
    <source>
        <dbReference type="ARBA" id="ARBA00004141"/>
    </source>
</evidence>
<name>A0A2B4SAJ4_STYPI</name>
<evidence type="ECO:0000259" key="11">
    <source>
        <dbReference type="PROSITE" id="PS50262"/>
    </source>
</evidence>
<dbReference type="EMBL" id="LSMT01000127">
    <property type="protein sequence ID" value="PFX26396.1"/>
    <property type="molecule type" value="Genomic_DNA"/>
</dbReference>
<reference evidence="13" key="1">
    <citation type="journal article" date="2017" name="bioRxiv">
        <title>Comparative analysis of the genomes of Stylophora pistillata and Acropora digitifera provides evidence for extensive differences between species of corals.</title>
        <authorList>
            <person name="Voolstra C.R."/>
            <person name="Li Y."/>
            <person name="Liew Y.J."/>
            <person name="Baumgarten S."/>
            <person name="Zoccola D."/>
            <person name="Flot J.-F."/>
            <person name="Tambutte S."/>
            <person name="Allemand D."/>
            <person name="Aranda M."/>
        </authorList>
    </citation>
    <scope>NUCLEOTIDE SEQUENCE [LARGE SCALE GENOMIC DNA]</scope>
</reference>
<dbReference type="FunFam" id="1.20.1070.10:FF:000291">
    <property type="entry name" value="Predicted protein"/>
    <property type="match status" value="1"/>
</dbReference>
<keyword evidence="7 8" id="KW-0807">Transducer</keyword>
<comment type="caution">
    <text evidence="12">The sequence shown here is derived from an EMBL/GenBank/DDBJ whole genome shotgun (WGS) entry which is preliminary data.</text>
</comment>
<evidence type="ECO:0000256" key="9">
    <source>
        <dbReference type="SAM" id="MobiDB-lite"/>
    </source>
</evidence>
<comment type="subcellular location">
    <subcellularLocation>
        <location evidence="1">Membrane</location>
        <topology evidence="1">Multi-pass membrane protein</topology>
    </subcellularLocation>
</comment>
<feature type="transmembrane region" description="Helical" evidence="10">
    <location>
        <begin position="256"/>
        <end position="276"/>
    </location>
</feature>
<dbReference type="STRING" id="50429.A0A2B4SAJ4"/>
<feature type="domain" description="G-protein coupled receptors family 1 profile" evidence="11">
    <location>
        <begin position="45"/>
        <end position="314"/>
    </location>
</feature>
<evidence type="ECO:0000256" key="6">
    <source>
        <dbReference type="ARBA" id="ARBA00023170"/>
    </source>
</evidence>
<proteinExistence type="inferred from homology"/>
<dbReference type="Pfam" id="PF00001">
    <property type="entry name" value="7tm_1"/>
    <property type="match status" value="1"/>
</dbReference>
<keyword evidence="2 8" id="KW-0812">Transmembrane</keyword>
<comment type="similarity">
    <text evidence="8">Belongs to the G-protein coupled receptor 1 family.</text>
</comment>
<dbReference type="AlphaFoldDB" id="A0A2B4SAJ4"/>
<feature type="transmembrane region" description="Helical" evidence="10">
    <location>
        <begin position="29"/>
        <end position="54"/>
    </location>
</feature>
<dbReference type="PROSITE" id="PS00237">
    <property type="entry name" value="G_PROTEIN_RECEP_F1_1"/>
    <property type="match status" value="1"/>
</dbReference>
<dbReference type="GO" id="GO:0005886">
    <property type="term" value="C:plasma membrane"/>
    <property type="evidence" value="ECO:0007669"/>
    <property type="project" value="TreeGrafter"/>
</dbReference>
<dbReference type="SMART" id="SM01381">
    <property type="entry name" value="7TM_GPCR_Srsx"/>
    <property type="match status" value="1"/>
</dbReference>
<dbReference type="GO" id="GO:0004930">
    <property type="term" value="F:G protein-coupled receptor activity"/>
    <property type="evidence" value="ECO:0007669"/>
    <property type="project" value="UniProtKB-KW"/>
</dbReference>
<evidence type="ECO:0000256" key="7">
    <source>
        <dbReference type="ARBA" id="ARBA00023224"/>
    </source>
</evidence>
<feature type="transmembrane region" description="Helical" evidence="10">
    <location>
        <begin position="296"/>
        <end position="317"/>
    </location>
</feature>
<protein>
    <submittedName>
        <fullName evidence="12">Orexin receptor type 2</fullName>
    </submittedName>
</protein>
<sequence length="434" mass="49500">MNDSSSVSVANASIASSIVPQGFSQEFKIGIIFAYAVVFTIALLGNSMGLFLVLRKSSSASITNLFIANMTVADLLLTVTIMPLQVANLFGGDAWIPGILGNVTCKVVFYIIPVSIAATVFTMMFISFDRFYAIFYPFREKIFRKPKILSATIWILSLVLMIPYPIMYRVQYRPELDTHLCLQLWPWQDENDPTYAETYRVLKIFHITIFIVLYALPLSITTFVYFLICRKLWLRKIPGNVTNTNHAAAKKSKRKVVRLLVLILLVFVICWFPSYVNHYIWYVRPDLSNLLPGETLFWFIWLGHANSAINPCLYILLNNKFRKELFMTMTCCSSFRVRLARFLSALSQNEEENSFTTGGTMWKMMSFGRITAYTLPHSPSEKQERGHTIMALSQMSIKEGNSYPKSPPPHNQNQNSSQNTCHSGDDVLQVYHSS</sequence>
<accession>A0A2B4SAJ4</accession>